<dbReference type="GO" id="GO:0043564">
    <property type="term" value="C:Ku70:Ku80 complex"/>
    <property type="evidence" value="ECO:0000318"/>
    <property type="project" value="GO_Central"/>
</dbReference>
<proteinExistence type="inferred from homology"/>
<evidence type="ECO:0000256" key="13">
    <source>
        <dbReference type="ARBA" id="ARBA00023125"/>
    </source>
</evidence>
<dbReference type="GO" id="GO:0006310">
    <property type="term" value="P:DNA recombination"/>
    <property type="evidence" value="ECO:0007669"/>
    <property type="project" value="UniProtKB-KW"/>
</dbReference>
<dbReference type="SUPFAM" id="SSF100939">
    <property type="entry name" value="SPOC domain-like"/>
    <property type="match status" value="1"/>
</dbReference>
<dbReference type="GO" id="GO:0003678">
    <property type="term" value="F:DNA helicase activity"/>
    <property type="evidence" value="ECO:0007669"/>
    <property type="project" value="UniProtKB-EC"/>
</dbReference>
<dbReference type="AlphaFoldDB" id="A0A0D1DRI5"/>
<keyword evidence="7" id="KW-0547">Nucleotide-binding</keyword>
<dbReference type="GO" id="GO:0000723">
    <property type="term" value="P:telomere maintenance"/>
    <property type="evidence" value="ECO:0000318"/>
    <property type="project" value="GO_Central"/>
</dbReference>
<dbReference type="KEGG" id="uma:UMAG_05756"/>
<dbReference type="GO" id="GO:0003684">
    <property type="term" value="F:damaged DNA binding"/>
    <property type="evidence" value="ECO:0007669"/>
    <property type="project" value="InterPro"/>
</dbReference>
<dbReference type="Gene3D" id="1.25.40.240">
    <property type="entry name" value="Ku, C-terminal domain"/>
    <property type="match status" value="1"/>
</dbReference>
<dbReference type="GO" id="GO:0005524">
    <property type="term" value="F:ATP binding"/>
    <property type="evidence" value="ECO:0007669"/>
    <property type="project" value="UniProtKB-KW"/>
</dbReference>
<evidence type="ECO:0000256" key="9">
    <source>
        <dbReference type="ARBA" id="ARBA00022801"/>
    </source>
</evidence>
<dbReference type="EC" id="3.6.4.12" evidence="4"/>
<evidence type="ECO:0000256" key="1">
    <source>
        <dbReference type="ARBA" id="ARBA00004123"/>
    </source>
</evidence>
<evidence type="ECO:0000256" key="15">
    <source>
        <dbReference type="ARBA" id="ARBA00023204"/>
    </source>
</evidence>
<keyword evidence="11" id="KW-0067">ATP-binding</keyword>
<dbReference type="Gene3D" id="1.10.1600.10">
    <property type="match status" value="1"/>
</dbReference>
<dbReference type="GO" id="GO:0006303">
    <property type="term" value="P:double-strand break repair via nonhomologous end joining"/>
    <property type="evidence" value="ECO:0000318"/>
    <property type="project" value="GO_Central"/>
</dbReference>
<protein>
    <recommendedName>
        <fullName evidence="5">ATP-dependent DNA helicase II subunit 2</fullName>
        <ecNumber evidence="4">3.6.4.12</ecNumber>
    </recommendedName>
    <alternativeName>
        <fullName evidence="17">ATP-dependent DNA helicase II subunit Ku80</fullName>
    </alternativeName>
</protein>
<dbReference type="InterPro" id="IPR024193">
    <property type="entry name" value="Ku80"/>
</dbReference>
<dbReference type="VEuPathDB" id="FungiDB:UMAG_05756"/>
<comment type="subcellular location">
    <subcellularLocation>
        <location evidence="2">Chromosome</location>
        <location evidence="2">Telomere</location>
    </subcellularLocation>
    <subcellularLocation>
        <location evidence="1">Nucleus</location>
    </subcellularLocation>
</comment>
<feature type="region of interest" description="Disordered" evidence="18">
    <location>
        <begin position="284"/>
        <end position="331"/>
    </location>
</feature>
<evidence type="ECO:0000256" key="6">
    <source>
        <dbReference type="ARBA" id="ARBA00022454"/>
    </source>
</evidence>
<evidence type="ECO:0000256" key="2">
    <source>
        <dbReference type="ARBA" id="ARBA00004574"/>
    </source>
</evidence>
<dbReference type="STRING" id="237631.A0A0D1DRI5"/>
<evidence type="ECO:0000256" key="18">
    <source>
        <dbReference type="SAM" id="MobiDB-lite"/>
    </source>
</evidence>
<dbReference type="SUPFAM" id="SSF101420">
    <property type="entry name" value="C-terminal domain of Ku80"/>
    <property type="match status" value="1"/>
</dbReference>
<evidence type="ECO:0000256" key="12">
    <source>
        <dbReference type="ARBA" id="ARBA00022895"/>
    </source>
</evidence>
<evidence type="ECO:0000256" key="4">
    <source>
        <dbReference type="ARBA" id="ARBA00012551"/>
    </source>
</evidence>
<dbReference type="InParanoid" id="A0A0D1DRI5"/>
<dbReference type="FunCoup" id="A0A0D1DRI5">
    <property type="interactions" value="410"/>
</dbReference>
<dbReference type="InterPro" id="IPR014893">
    <property type="entry name" value="Ku_PK_bind"/>
</dbReference>
<keyword evidence="8" id="KW-0227">DNA damage</keyword>
<keyword evidence="14" id="KW-0233">DNA recombination</keyword>
<feature type="domain" description="VWFA" evidence="19">
    <location>
        <begin position="8"/>
        <end position="193"/>
    </location>
</feature>
<evidence type="ECO:0000256" key="8">
    <source>
        <dbReference type="ARBA" id="ARBA00022763"/>
    </source>
</evidence>
<keyword evidence="13" id="KW-0238">DNA-binding</keyword>
<dbReference type="InterPro" id="IPR006164">
    <property type="entry name" value="DNA_bd_Ku70/Ku80"/>
</dbReference>
<feature type="compositionally biased region" description="Basic and acidic residues" evidence="18">
    <location>
        <begin position="295"/>
        <end position="313"/>
    </location>
</feature>
<dbReference type="Gene3D" id="2.40.290.10">
    <property type="match status" value="1"/>
</dbReference>
<dbReference type="PANTHER" id="PTHR12604">
    <property type="entry name" value="KU AUTOANTIGEN DNA HELICASE"/>
    <property type="match status" value="1"/>
</dbReference>
<feature type="compositionally biased region" description="Acidic residues" evidence="18">
    <location>
        <begin position="669"/>
        <end position="682"/>
    </location>
</feature>
<keyword evidence="9" id="KW-0378">Hydrolase</keyword>
<evidence type="ECO:0000259" key="19">
    <source>
        <dbReference type="PROSITE" id="PS50234"/>
    </source>
</evidence>
<dbReference type="OrthoDB" id="30826at2759"/>
<dbReference type="RefSeq" id="XP_011391495.1">
    <property type="nucleotide sequence ID" value="XM_011393193.1"/>
</dbReference>
<dbReference type="InterPro" id="IPR002035">
    <property type="entry name" value="VWF_A"/>
</dbReference>
<organism evidence="20 21">
    <name type="scientific">Mycosarcoma maydis</name>
    <name type="common">Corn smut fungus</name>
    <name type="synonym">Ustilago maydis</name>
    <dbReference type="NCBI Taxonomy" id="5270"/>
    <lineage>
        <taxon>Eukaryota</taxon>
        <taxon>Fungi</taxon>
        <taxon>Dikarya</taxon>
        <taxon>Basidiomycota</taxon>
        <taxon>Ustilaginomycotina</taxon>
        <taxon>Ustilaginomycetes</taxon>
        <taxon>Ustilaginales</taxon>
        <taxon>Ustilaginaceae</taxon>
        <taxon>Mycosarcoma</taxon>
    </lineage>
</organism>
<dbReference type="Pfam" id="PF02735">
    <property type="entry name" value="Ku"/>
    <property type="match status" value="1"/>
</dbReference>
<dbReference type="InterPro" id="IPR036465">
    <property type="entry name" value="vWFA_dom_sf"/>
</dbReference>
<gene>
    <name evidence="20" type="ORF">UMAG_05756</name>
</gene>
<keyword evidence="6" id="KW-0158">Chromosome</keyword>
<keyword evidence="15" id="KW-0234">DNA repair</keyword>
<dbReference type="FunFam" id="3.40.50.410:FF:000073">
    <property type="entry name" value="ATP-dependent DNA helicase II subunit 2"/>
    <property type="match status" value="1"/>
</dbReference>
<dbReference type="InterPro" id="IPR036494">
    <property type="entry name" value="Ku_C_sf"/>
</dbReference>
<dbReference type="CDD" id="cd00873">
    <property type="entry name" value="KU80"/>
    <property type="match status" value="1"/>
</dbReference>
<dbReference type="SUPFAM" id="SSF53300">
    <property type="entry name" value="vWA-like"/>
    <property type="match status" value="1"/>
</dbReference>
<evidence type="ECO:0000313" key="21">
    <source>
        <dbReference type="Proteomes" id="UP000000561"/>
    </source>
</evidence>
<sequence length="826" mass="92528">MSVESNTLTLFALDISSHMGETRQVEDHIVTENQSVQRRTRSTTNLQWVCEFVSSRIAEIILRGLKTTRVGIITYGSPRTNNSIPDSPIDYQGIDEVCWPALPTLDTLDLVQSLRAVHPDQEAPLADPLAALVDAIQLSSDPQKGGIKPSQKNTWKRTVYLVTDGRSKFGFDGAEAISNKLKDENITLRLLGVDFDDPHFDIKLEPKDKIKQKNERFWQNFLAQIPTAGFATAASAIAQASMPNVQITKPAPSKTILSFGDPEDLSSNGSFQIPISLYKMTDPARPMTQSKISKLARESAEAAEERKREDARRNHLNPTSTPVAPVKDEEPESSIVYRADLKREFFLLDELAAVANTNKLPEPLPPQSDANFTRAWKLGASLIPVPEESFGNMDTHKSMEILHFFNASAYRREYNMDQIWYVFADHAQIKSQLQISTLVRAMAELDVLAVVRLVRKDGAEPELGMLKPKVEEHNEYFFYSKAPFREDLRRFPFPPLDRIVTTDGTELRQGPNIPDEADQEAMDAFVDSLELPDPWFDVLDSYNPAIHGLKTAVRQRFIHPDRNDLPGPHPELVKYLEAPSQVRTAATQAAQMCRQRFKIAYIPPRGNADRKKRTLNAMQNDENDRNRAMASSSSKTVATASREDAGAASKAPRIEATATASTQSGNLVLDEDSDATEDEDDSAPVAASVKIEQATQPSANALKQTLLRLSDPVKHLFELVEKDDITSAINSLESTLHHLVSEKKYTMAAECIKVGKKVAQEYEEAINWNLFIRSFKKILLKDHRAFWEESIHGKLEYGLVTEEEDEARQSDVTTADAREFVDTDEI</sequence>
<dbReference type="InterPro" id="IPR016194">
    <property type="entry name" value="SPOC-like_C_dom_sf"/>
</dbReference>
<evidence type="ECO:0000256" key="11">
    <source>
        <dbReference type="ARBA" id="ARBA00022840"/>
    </source>
</evidence>
<dbReference type="EMBL" id="CM003155">
    <property type="protein sequence ID" value="KIS66974.1"/>
    <property type="molecule type" value="Genomic_DNA"/>
</dbReference>
<reference evidence="20 21" key="1">
    <citation type="journal article" date="2006" name="Nature">
        <title>Insights from the genome of the biotrophic fungal plant pathogen Ustilago maydis.</title>
        <authorList>
            <person name="Kamper J."/>
            <person name="Kahmann R."/>
            <person name="Bolker M."/>
            <person name="Ma L.J."/>
            <person name="Brefort T."/>
            <person name="Saville B.J."/>
            <person name="Banuett F."/>
            <person name="Kronstad J.W."/>
            <person name="Gold S.E."/>
            <person name="Muller O."/>
            <person name="Perlin M.H."/>
            <person name="Wosten H.A."/>
            <person name="de Vries R."/>
            <person name="Ruiz-Herrera J."/>
            <person name="Reynaga-Pena C.G."/>
            <person name="Snetselaar K."/>
            <person name="McCann M."/>
            <person name="Perez-Martin J."/>
            <person name="Feldbrugge M."/>
            <person name="Basse C.W."/>
            <person name="Steinberg G."/>
            <person name="Ibeas J.I."/>
            <person name="Holloman W."/>
            <person name="Guzman P."/>
            <person name="Farman M."/>
            <person name="Stajich J.E."/>
            <person name="Sentandreu R."/>
            <person name="Gonzalez-Prieto J.M."/>
            <person name="Kennell J.C."/>
            <person name="Molina L."/>
            <person name="Schirawski J."/>
            <person name="Mendoza-Mendoza A."/>
            <person name="Greilinger D."/>
            <person name="Munch K."/>
            <person name="Rossel N."/>
            <person name="Scherer M."/>
            <person name="Vranes M."/>
            <person name="Ladendorf O."/>
            <person name="Vincon V."/>
            <person name="Fuchs U."/>
            <person name="Sandrock B."/>
            <person name="Meng S."/>
            <person name="Ho E.C."/>
            <person name="Cahill M.J."/>
            <person name="Boyce K.J."/>
            <person name="Klose J."/>
            <person name="Klosterman S.J."/>
            <person name="Deelstra H.J."/>
            <person name="Ortiz-Castellanos L."/>
            <person name="Li W."/>
            <person name="Sanchez-Alonso P."/>
            <person name="Schreier P.H."/>
            <person name="Hauser-Hahn I."/>
            <person name="Vaupel M."/>
            <person name="Koopmann E."/>
            <person name="Friedrich G."/>
            <person name="Voss H."/>
            <person name="Schluter T."/>
            <person name="Margolis J."/>
            <person name="Platt D."/>
            <person name="Swimmer C."/>
            <person name="Gnirke A."/>
            <person name="Chen F."/>
            <person name="Vysotskaia V."/>
            <person name="Mannhaupt G."/>
            <person name="Guldener U."/>
            <person name="Munsterkotter M."/>
            <person name="Haase D."/>
            <person name="Oesterheld M."/>
            <person name="Mewes H.W."/>
            <person name="Mauceli E.W."/>
            <person name="DeCaprio D."/>
            <person name="Wade C.M."/>
            <person name="Butler J."/>
            <person name="Young S."/>
            <person name="Jaffe D.B."/>
            <person name="Calvo S."/>
            <person name="Nusbaum C."/>
            <person name="Galagan J."/>
            <person name="Birren B.W."/>
        </authorList>
    </citation>
    <scope>NUCLEOTIDE SEQUENCE [LARGE SCALE GENOMIC DNA]</scope>
    <source>
        <strain evidence="21">DSM 14603 / FGSC 9021 / UM521</strain>
    </source>
</reference>
<keyword evidence="12" id="KW-0779">Telomere</keyword>
<dbReference type="Gene3D" id="3.40.50.410">
    <property type="entry name" value="von Willebrand factor, type A domain"/>
    <property type="match status" value="1"/>
</dbReference>
<evidence type="ECO:0000256" key="14">
    <source>
        <dbReference type="ARBA" id="ARBA00023172"/>
    </source>
</evidence>
<feature type="region of interest" description="Disordered" evidence="18">
    <location>
        <begin position="619"/>
        <end position="686"/>
    </location>
</feature>
<keyword evidence="16" id="KW-0539">Nucleus</keyword>
<evidence type="ECO:0000256" key="16">
    <source>
        <dbReference type="ARBA" id="ARBA00023242"/>
    </source>
</evidence>
<dbReference type="PANTHER" id="PTHR12604:SF4">
    <property type="entry name" value="X-RAY REPAIR CROSS-COMPLEMENTING PROTEIN 5"/>
    <property type="match status" value="1"/>
</dbReference>
<dbReference type="GO" id="GO:0000781">
    <property type="term" value="C:chromosome, telomeric region"/>
    <property type="evidence" value="ECO:0007669"/>
    <property type="project" value="UniProtKB-SubCell"/>
</dbReference>
<keyword evidence="10" id="KW-0347">Helicase</keyword>
<evidence type="ECO:0000313" key="20">
    <source>
        <dbReference type="EMBL" id="KIS66974.1"/>
    </source>
</evidence>
<evidence type="ECO:0000256" key="17">
    <source>
        <dbReference type="ARBA" id="ARBA00031847"/>
    </source>
</evidence>
<dbReference type="GO" id="GO:0016787">
    <property type="term" value="F:hydrolase activity"/>
    <property type="evidence" value="ECO:0007669"/>
    <property type="project" value="UniProtKB-KW"/>
</dbReference>
<comment type="similarity">
    <text evidence="3">Belongs to the ku80 family.</text>
</comment>
<evidence type="ECO:0000256" key="10">
    <source>
        <dbReference type="ARBA" id="ARBA00022806"/>
    </source>
</evidence>
<evidence type="ECO:0000256" key="7">
    <source>
        <dbReference type="ARBA" id="ARBA00022741"/>
    </source>
</evidence>
<keyword evidence="21" id="KW-1185">Reference proteome</keyword>
<accession>A0A0D1DRI5</accession>
<feature type="compositionally biased region" description="Low complexity" evidence="18">
    <location>
        <begin position="628"/>
        <end position="640"/>
    </location>
</feature>
<dbReference type="GO" id="GO:0042162">
    <property type="term" value="F:telomeric DNA binding"/>
    <property type="evidence" value="ECO:0000318"/>
    <property type="project" value="GO_Central"/>
</dbReference>
<dbReference type="SMART" id="SM00559">
    <property type="entry name" value="Ku78"/>
    <property type="match status" value="1"/>
</dbReference>
<evidence type="ECO:0000256" key="5">
    <source>
        <dbReference type="ARBA" id="ARBA00021792"/>
    </source>
</evidence>
<evidence type="ECO:0000256" key="3">
    <source>
        <dbReference type="ARBA" id="ARBA00007726"/>
    </source>
</evidence>
<dbReference type="eggNOG" id="KOG2326">
    <property type="taxonomic scope" value="Eukaryota"/>
</dbReference>
<dbReference type="Pfam" id="PF08785">
    <property type="entry name" value="Ku_PK_bind"/>
    <property type="match status" value="1"/>
</dbReference>
<dbReference type="PROSITE" id="PS50234">
    <property type="entry name" value="VWFA"/>
    <property type="match status" value="1"/>
</dbReference>
<dbReference type="Proteomes" id="UP000000561">
    <property type="component" value="Chromosome 16"/>
</dbReference>
<dbReference type="GeneID" id="23565557"/>
<name>A0A0D1DRI5_MYCMD</name>